<evidence type="ECO:0000256" key="3">
    <source>
        <dbReference type="ARBA" id="ARBA00011245"/>
    </source>
</evidence>
<evidence type="ECO:0000256" key="10">
    <source>
        <dbReference type="ARBA" id="ARBA00023204"/>
    </source>
</evidence>
<dbReference type="InterPro" id="IPR000214">
    <property type="entry name" value="Znf_DNA_glyclase/AP_lyase"/>
</dbReference>
<dbReference type="Gene3D" id="3.20.190.10">
    <property type="entry name" value="MutM-like, N-terminal"/>
    <property type="match status" value="1"/>
</dbReference>
<comment type="function">
    <text evidence="15">Involved in base excision repair of DNA damaged by oxidation or by mutagenic agents. Acts as DNA glycosylase that recognizes and removes damaged bases. Has a preference for oxidized purines, such as 7,8-dihydro-8-oxoguanine (8-oxoG). Has AP (apurinic/apyrimidinic) lyase activity and introduces nicks in the DNA strand. Cleaves the DNA backbone by beta-delta elimination to generate a single-strand break at the site of the removed base with both 3'- and 5'-phosphates.</text>
</comment>
<comment type="cofactor">
    <cofactor evidence="15">
        <name>Zn(2+)</name>
        <dbReference type="ChEBI" id="CHEBI:29105"/>
    </cofactor>
    <text evidence="15">Binds 1 zinc ion per subunit.</text>
</comment>
<evidence type="ECO:0000256" key="2">
    <source>
        <dbReference type="ARBA" id="ARBA00009409"/>
    </source>
</evidence>
<protein>
    <recommendedName>
        <fullName evidence="15">Formamidopyrimidine-DNA glycosylase</fullName>
        <shortName evidence="15">Fapy-DNA glycosylase</shortName>
        <ecNumber evidence="15">3.2.2.23</ecNumber>
    </recommendedName>
    <alternativeName>
        <fullName evidence="15">DNA-(apurinic or apyrimidinic site) lyase MutM</fullName>
        <shortName evidence="15">AP lyase MutM</shortName>
        <ecNumber evidence="15">4.2.99.18</ecNumber>
    </alternativeName>
</protein>
<dbReference type="Pfam" id="PF01149">
    <property type="entry name" value="Fapy_DNA_glyco"/>
    <property type="match status" value="1"/>
</dbReference>
<dbReference type="SUPFAM" id="SSF46946">
    <property type="entry name" value="S13-like H2TH domain"/>
    <property type="match status" value="1"/>
</dbReference>
<keyword evidence="11 15" id="KW-0456">Lyase</keyword>
<accession>A0A2A7USR2</accession>
<keyword evidence="9 15" id="KW-0238">DNA-binding</keyword>
<comment type="similarity">
    <text evidence="2 15">Belongs to the FPG family.</text>
</comment>
<evidence type="ECO:0000256" key="1">
    <source>
        <dbReference type="ARBA" id="ARBA00001668"/>
    </source>
</evidence>
<keyword evidence="19" id="KW-1185">Reference proteome</keyword>
<dbReference type="SUPFAM" id="SSF57716">
    <property type="entry name" value="Glucocorticoid receptor-like (DNA-binding domain)"/>
    <property type="match status" value="1"/>
</dbReference>
<dbReference type="PROSITE" id="PS51068">
    <property type="entry name" value="FPG_CAT"/>
    <property type="match status" value="1"/>
</dbReference>
<keyword evidence="12 15" id="KW-0511">Multifunctional enzyme</keyword>
<organism evidence="18 19">
    <name type="scientific">Comamonas terrigena</name>
    <dbReference type="NCBI Taxonomy" id="32013"/>
    <lineage>
        <taxon>Bacteria</taxon>
        <taxon>Pseudomonadati</taxon>
        <taxon>Pseudomonadota</taxon>
        <taxon>Betaproteobacteria</taxon>
        <taxon>Burkholderiales</taxon>
        <taxon>Comamonadaceae</taxon>
        <taxon>Comamonas</taxon>
    </lineage>
</organism>
<dbReference type="FunFam" id="1.10.8.50:FF:000003">
    <property type="entry name" value="Formamidopyrimidine-DNA glycosylase"/>
    <property type="match status" value="1"/>
</dbReference>
<feature type="domain" description="Formamidopyrimidine-DNA glycosylase catalytic" evidence="17">
    <location>
        <begin position="2"/>
        <end position="110"/>
    </location>
</feature>
<keyword evidence="10 15" id="KW-0234">DNA repair</keyword>
<dbReference type="GeneID" id="80800307"/>
<feature type="domain" description="FPG-type" evidence="16">
    <location>
        <begin position="237"/>
        <end position="271"/>
    </location>
</feature>
<evidence type="ECO:0000256" key="6">
    <source>
        <dbReference type="ARBA" id="ARBA00022771"/>
    </source>
</evidence>
<evidence type="ECO:0000256" key="9">
    <source>
        <dbReference type="ARBA" id="ARBA00023125"/>
    </source>
</evidence>
<feature type="active site" description="Proton donor; for beta-elimination activity" evidence="15">
    <location>
        <position position="56"/>
    </location>
</feature>
<dbReference type="Pfam" id="PF06831">
    <property type="entry name" value="H2TH"/>
    <property type="match status" value="1"/>
</dbReference>
<dbReference type="AlphaFoldDB" id="A0A2A7USR2"/>
<dbReference type="NCBIfam" id="TIGR00577">
    <property type="entry name" value="fpg"/>
    <property type="match status" value="1"/>
</dbReference>
<evidence type="ECO:0000259" key="17">
    <source>
        <dbReference type="PROSITE" id="PS51068"/>
    </source>
</evidence>
<dbReference type="GO" id="GO:0006284">
    <property type="term" value="P:base-excision repair"/>
    <property type="evidence" value="ECO:0007669"/>
    <property type="project" value="InterPro"/>
</dbReference>
<dbReference type="Proteomes" id="UP000220246">
    <property type="component" value="Unassembled WGS sequence"/>
</dbReference>
<sequence>MPELPEVEVTRRSFRDAIVGARVQSVRMGKPLRWPLGVEPQALAGRVVQEVRRRGKYLLVDLDAGMLLLHLGMSGSLRFAPEQGAAGVHDHFDMQTDHGMLRLHDPRRFGAVVHVTGEEDPLAHKLLDGLGMEPLDPASFRFERFAAGLQSSRTPIKQLLLGGKLVVGVGNIYASEVLFLARIDPQLPARDVGPRKVRRLFDGIREVLALAVAQGGTTLRDFSSADGMPGHFQLQAKVYGRDGQPCVGCGRPIRMLRQGQRSTYFCAHCQK</sequence>
<comment type="caution">
    <text evidence="15">Lacks conserved residue(s) required for the propagation of feature annotation.</text>
</comment>
<evidence type="ECO:0000256" key="11">
    <source>
        <dbReference type="ARBA" id="ARBA00023239"/>
    </source>
</evidence>
<evidence type="ECO:0000256" key="8">
    <source>
        <dbReference type="ARBA" id="ARBA00022833"/>
    </source>
</evidence>
<dbReference type="EMBL" id="PDEA01000001">
    <property type="protein sequence ID" value="PEH88355.1"/>
    <property type="molecule type" value="Genomic_DNA"/>
</dbReference>
<dbReference type="HAMAP" id="MF_00103">
    <property type="entry name" value="Fapy_DNA_glycosyl"/>
    <property type="match status" value="1"/>
</dbReference>
<dbReference type="SMART" id="SM00898">
    <property type="entry name" value="Fapy_DNA_glyco"/>
    <property type="match status" value="1"/>
</dbReference>
<evidence type="ECO:0000313" key="19">
    <source>
        <dbReference type="Proteomes" id="UP000220246"/>
    </source>
</evidence>
<dbReference type="SUPFAM" id="SSF81624">
    <property type="entry name" value="N-terminal domain of MutM-like DNA repair proteins"/>
    <property type="match status" value="1"/>
</dbReference>
<dbReference type="STRING" id="1219032.GCA_001515545_03488"/>
<dbReference type="InterPro" id="IPR010663">
    <property type="entry name" value="Znf_FPG/IleRS"/>
</dbReference>
<comment type="caution">
    <text evidence="18">The sequence shown here is derived from an EMBL/GenBank/DDBJ whole genome shotgun (WGS) entry which is preliminary data.</text>
</comment>
<dbReference type="EC" id="3.2.2.23" evidence="15"/>
<comment type="catalytic activity">
    <reaction evidence="14 15">
        <text>2'-deoxyribonucleotide-(2'-deoxyribose 5'-phosphate)-2'-deoxyribonucleotide-DNA = a 3'-end 2'-deoxyribonucleotide-(2,3-dehydro-2,3-deoxyribose 5'-phosphate)-DNA + a 5'-end 5'-phospho-2'-deoxyribonucleoside-DNA + H(+)</text>
        <dbReference type="Rhea" id="RHEA:66592"/>
        <dbReference type="Rhea" id="RHEA-COMP:13180"/>
        <dbReference type="Rhea" id="RHEA-COMP:16897"/>
        <dbReference type="Rhea" id="RHEA-COMP:17067"/>
        <dbReference type="ChEBI" id="CHEBI:15378"/>
        <dbReference type="ChEBI" id="CHEBI:136412"/>
        <dbReference type="ChEBI" id="CHEBI:157695"/>
        <dbReference type="ChEBI" id="CHEBI:167181"/>
        <dbReference type="EC" id="4.2.99.18"/>
    </reaction>
</comment>
<dbReference type="InterPro" id="IPR012319">
    <property type="entry name" value="FPG_cat"/>
</dbReference>
<keyword evidence="13 15" id="KW-0326">Glycosidase</keyword>
<dbReference type="NCBIfam" id="NF002211">
    <property type="entry name" value="PRK01103.1"/>
    <property type="match status" value="1"/>
</dbReference>
<keyword evidence="7 15" id="KW-0378">Hydrolase</keyword>
<evidence type="ECO:0000313" key="18">
    <source>
        <dbReference type="EMBL" id="PEH88355.1"/>
    </source>
</evidence>
<dbReference type="InterPro" id="IPR010979">
    <property type="entry name" value="Ribosomal_uS13-like_H2TH"/>
</dbReference>
<keyword evidence="4 15" id="KW-0479">Metal-binding</keyword>
<evidence type="ECO:0000259" key="16">
    <source>
        <dbReference type="PROSITE" id="PS51066"/>
    </source>
</evidence>
<evidence type="ECO:0000256" key="5">
    <source>
        <dbReference type="ARBA" id="ARBA00022763"/>
    </source>
</evidence>
<dbReference type="InterPro" id="IPR015886">
    <property type="entry name" value="H2TH_FPG"/>
</dbReference>
<dbReference type="GO" id="GO:0008270">
    <property type="term" value="F:zinc ion binding"/>
    <property type="evidence" value="ECO:0007669"/>
    <property type="project" value="UniProtKB-UniRule"/>
</dbReference>
<dbReference type="EC" id="4.2.99.18" evidence="15"/>
<dbReference type="SMART" id="SM01232">
    <property type="entry name" value="H2TH"/>
    <property type="match status" value="1"/>
</dbReference>
<dbReference type="PANTHER" id="PTHR22993:SF9">
    <property type="entry name" value="FORMAMIDOPYRIMIDINE-DNA GLYCOSYLASE"/>
    <property type="match status" value="1"/>
</dbReference>
<feature type="binding site" evidence="15">
    <location>
        <position position="89"/>
    </location>
    <ligand>
        <name>DNA</name>
        <dbReference type="ChEBI" id="CHEBI:16991"/>
    </ligand>
</feature>
<dbReference type="GO" id="GO:0003684">
    <property type="term" value="F:damaged DNA binding"/>
    <property type="evidence" value="ECO:0007669"/>
    <property type="project" value="InterPro"/>
</dbReference>
<evidence type="ECO:0000256" key="4">
    <source>
        <dbReference type="ARBA" id="ARBA00022723"/>
    </source>
</evidence>
<proteinExistence type="inferred from homology"/>
<feature type="active site" description="Schiff-base intermediate with DNA" evidence="15">
    <location>
        <position position="2"/>
    </location>
</feature>
<comment type="catalytic activity">
    <reaction evidence="1 15">
        <text>Hydrolysis of DNA containing ring-opened 7-methylguanine residues, releasing 2,6-diamino-4-hydroxy-5-(N-methyl)formamidopyrimidine.</text>
        <dbReference type="EC" id="3.2.2.23"/>
    </reaction>
</comment>
<dbReference type="GO" id="GO:0140078">
    <property type="term" value="F:class I DNA-(apurinic or apyrimidinic site) endonuclease activity"/>
    <property type="evidence" value="ECO:0007669"/>
    <property type="project" value="UniProtKB-EC"/>
</dbReference>
<dbReference type="InterPro" id="IPR035937">
    <property type="entry name" value="FPG_N"/>
</dbReference>
<evidence type="ECO:0000256" key="14">
    <source>
        <dbReference type="ARBA" id="ARBA00044632"/>
    </source>
</evidence>
<keyword evidence="5 15" id="KW-0227">DNA damage</keyword>
<dbReference type="OrthoDB" id="9800855at2"/>
<gene>
    <name evidence="15" type="primary">mutM</name>
    <name evidence="15" type="synonym">fpg</name>
    <name evidence="18" type="ORF">CRM82_06830</name>
</gene>
<dbReference type="GO" id="GO:0034039">
    <property type="term" value="F:8-oxo-7,8-dihydroguanine DNA N-glycosylase activity"/>
    <property type="evidence" value="ECO:0007669"/>
    <property type="project" value="TreeGrafter"/>
</dbReference>
<evidence type="ECO:0000256" key="7">
    <source>
        <dbReference type="ARBA" id="ARBA00022801"/>
    </source>
</evidence>
<dbReference type="Pfam" id="PF06827">
    <property type="entry name" value="zf-FPG_IleRS"/>
    <property type="match status" value="1"/>
</dbReference>
<evidence type="ECO:0000256" key="12">
    <source>
        <dbReference type="ARBA" id="ARBA00023268"/>
    </source>
</evidence>
<feature type="active site" description="Proton donor; for delta-elimination activity" evidence="15">
    <location>
        <position position="261"/>
    </location>
</feature>
<dbReference type="PROSITE" id="PS51066">
    <property type="entry name" value="ZF_FPG_2"/>
    <property type="match status" value="1"/>
</dbReference>
<name>A0A2A7USR2_COMTR</name>
<keyword evidence="8 15" id="KW-0862">Zinc</keyword>
<dbReference type="InterPro" id="IPR015887">
    <property type="entry name" value="DNA_glyclase_Znf_dom_DNA_BS"/>
</dbReference>
<dbReference type="PROSITE" id="PS01242">
    <property type="entry name" value="ZF_FPG_1"/>
    <property type="match status" value="1"/>
</dbReference>
<dbReference type="Gene3D" id="1.10.8.50">
    <property type="match status" value="1"/>
</dbReference>
<keyword evidence="6 15" id="KW-0863">Zinc-finger</keyword>
<dbReference type="CDD" id="cd08966">
    <property type="entry name" value="EcFpg-like_N"/>
    <property type="match status" value="1"/>
</dbReference>
<feature type="active site" description="Proton donor" evidence="15">
    <location>
        <position position="3"/>
    </location>
</feature>
<evidence type="ECO:0000256" key="15">
    <source>
        <dbReference type="HAMAP-Rule" id="MF_00103"/>
    </source>
</evidence>
<comment type="subunit">
    <text evidence="3 15">Monomer.</text>
</comment>
<feature type="binding site" evidence="15">
    <location>
        <position position="107"/>
    </location>
    <ligand>
        <name>DNA</name>
        <dbReference type="ChEBI" id="CHEBI:16991"/>
    </ligand>
</feature>
<evidence type="ECO:0000256" key="13">
    <source>
        <dbReference type="ARBA" id="ARBA00023295"/>
    </source>
</evidence>
<dbReference type="PANTHER" id="PTHR22993">
    <property type="entry name" value="FORMAMIDOPYRIMIDINE-DNA GLYCOSYLASE"/>
    <property type="match status" value="1"/>
</dbReference>
<dbReference type="RefSeq" id="WP_066540649.1">
    <property type="nucleotide sequence ID" value="NZ_PDEA01000001.1"/>
</dbReference>
<reference evidence="19" key="1">
    <citation type="submission" date="2017-09" db="EMBL/GenBank/DDBJ databases">
        <title>FDA dAtabase for Regulatory Grade micrObial Sequences (FDA-ARGOS): Supporting development and validation of Infectious Disease Dx tests.</title>
        <authorList>
            <person name="Minogue T."/>
            <person name="Wolcott M."/>
            <person name="Wasieloski L."/>
            <person name="Aguilar W."/>
            <person name="Moore D."/>
            <person name="Tallon L."/>
            <person name="Sadzewicz L."/>
            <person name="Ott S."/>
            <person name="Zhao X."/>
            <person name="Nagaraj S."/>
            <person name="Vavikolanu K."/>
            <person name="Aluvathingal J."/>
            <person name="Nadendla S."/>
            <person name="Sichtig H."/>
        </authorList>
    </citation>
    <scope>NUCLEOTIDE SEQUENCE [LARGE SCALE GENOMIC DNA]</scope>
    <source>
        <strain evidence="19">FDAARGOS_394</strain>
    </source>
</reference>
<dbReference type="InterPro" id="IPR020629">
    <property type="entry name" value="FPG_Glyclase"/>
</dbReference>